<keyword evidence="1" id="KW-0472">Membrane</keyword>
<dbReference type="RefSeq" id="WP_366292893.1">
    <property type="nucleotide sequence ID" value="NZ_CP159992.1"/>
</dbReference>
<protein>
    <submittedName>
        <fullName evidence="2">Uncharacterized protein</fullName>
    </submittedName>
</protein>
<gene>
    <name evidence="2" type="ORF">ABXS70_28970</name>
</gene>
<evidence type="ECO:0000256" key="1">
    <source>
        <dbReference type="SAM" id="Phobius"/>
    </source>
</evidence>
<feature type="transmembrane region" description="Helical" evidence="1">
    <location>
        <begin position="12"/>
        <end position="33"/>
    </location>
</feature>
<reference evidence="2" key="1">
    <citation type="submission" date="2024-05" db="EMBL/GenBank/DDBJ databases">
        <title>Draft genome assemblies of 36 bacteria isolated from hibernating arctic ground squirrels.</title>
        <authorList>
            <person name="McKee H."/>
            <person name="Mullen L."/>
            <person name="Drown D.M."/>
            <person name="Duddleston K.N."/>
        </authorList>
    </citation>
    <scope>NUCLEOTIDE SEQUENCE</scope>
    <source>
        <strain evidence="2">AN1007</strain>
    </source>
</reference>
<organism evidence="2">
    <name type="scientific">Paenibacillus sp. AN1007</name>
    <dbReference type="NCBI Taxonomy" id="3151385"/>
    <lineage>
        <taxon>Bacteria</taxon>
        <taxon>Bacillati</taxon>
        <taxon>Bacillota</taxon>
        <taxon>Bacilli</taxon>
        <taxon>Bacillales</taxon>
        <taxon>Paenibacillaceae</taxon>
        <taxon>Paenibacillus</taxon>
    </lineage>
</organism>
<keyword evidence="1" id="KW-1133">Transmembrane helix</keyword>
<evidence type="ECO:0000313" key="2">
    <source>
        <dbReference type="EMBL" id="XCP95073.1"/>
    </source>
</evidence>
<dbReference type="EMBL" id="CP159992">
    <property type="protein sequence ID" value="XCP95073.1"/>
    <property type="molecule type" value="Genomic_DNA"/>
</dbReference>
<accession>A0AAU8NDM3</accession>
<name>A0AAU8NDM3_9BACL</name>
<sequence>MHTKPRRPISKIKLTIALGLILALGTIAVMSFLNAIDPFRKLRITIDNQSDYDITQIRQA</sequence>
<proteinExistence type="predicted"/>
<keyword evidence="1" id="KW-0812">Transmembrane</keyword>
<dbReference type="AlphaFoldDB" id="A0AAU8NDM3"/>